<evidence type="ECO:0000256" key="6">
    <source>
        <dbReference type="ARBA" id="ARBA00023002"/>
    </source>
</evidence>
<dbReference type="GO" id="GO:0106313">
    <property type="term" value="F:methylenetetrahydrofolate reductase (NADPH) activity"/>
    <property type="evidence" value="ECO:0007669"/>
    <property type="project" value="UniProtKB-EC"/>
</dbReference>
<evidence type="ECO:0000313" key="12">
    <source>
        <dbReference type="Proteomes" id="UP000663879"/>
    </source>
</evidence>
<comment type="similarity">
    <text evidence="3">Belongs to the methylenetetrahydrofolate reductase family.</text>
</comment>
<dbReference type="GO" id="GO:0005829">
    <property type="term" value="C:cytosol"/>
    <property type="evidence" value="ECO:0007669"/>
    <property type="project" value="TreeGrafter"/>
</dbReference>
<dbReference type="Pfam" id="PF02219">
    <property type="entry name" value="MTHFR"/>
    <property type="match status" value="1"/>
</dbReference>
<evidence type="ECO:0000313" key="11">
    <source>
        <dbReference type="EMBL" id="CAF0845192.1"/>
    </source>
</evidence>
<keyword evidence="6" id="KW-0560">Oxidoreductase</keyword>
<evidence type="ECO:0000256" key="4">
    <source>
        <dbReference type="ARBA" id="ARBA00022630"/>
    </source>
</evidence>
<keyword evidence="12" id="KW-1185">Reference proteome</keyword>
<dbReference type="Pfam" id="PF21895">
    <property type="entry name" value="MTHFR_C"/>
    <property type="match status" value="1"/>
</dbReference>
<dbReference type="GO" id="GO:0071949">
    <property type="term" value="F:FAD binding"/>
    <property type="evidence" value="ECO:0007669"/>
    <property type="project" value="TreeGrafter"/>
</dbReference>
<dbReference type="InterPro" id="IPR003171">
    <property type="entry name" value="Mehydrof_redctse-like"/>
</dbReference>
<comment type="cofactor">
    <cofactor evidence="1">
        <name>FAD</name>
        <dbReference type="ChEBI" id="CHEBI:57692"/>
    </cofactor>
</comment>
<comment type="pathway">
    <text evidence="2 9">One-carbon metabolism; tetrahydrofolate interconversion.</text>
</comment>
<dbReference type="OrthoDB" id="16284at2759"/>
<dbReference type="PANTHER" id="PTHR45754:SF3">
    <property type="entry name" value="METHYLENETETRAHYDROFOLATE REDUCTASE (NADPH)"/>
    <property type="match status" value="1"/>
</dbReference>
<reference evidence="11" key="1">
    <citation type="submission" date="2021-02" db="EMBL/GenBank/DDBJ databases">
        <authorList>
            <person name="Nowell W R."/>
        </authorList>
    </citation>
    <scope>NUCLEOTIDE SEQUENCE</scope>
    <source>
        <strain evidence="11">Ploen Becks lab</strain>
    </source>
</reference>
<evidence type="ECO:0000256" key="3">
    <source>
        <dbReference type="ARBA" id="ARBA00006743"/>
    </source>
</evidence>
<evidence type="ECO:0000256" key="1">
    <source>
        <dbReference type="ARBA" id="ARBA00001974"/>
    </source>
</evidence>
<dbReference type="GO" id="GO:0035999">
    <property type="term" value="P:tetrahydrofolate interconversion"/>
    <property type="evidence" value="ECO:0007669"/>
    <property type="project" value="UniProtKB-UniPathway"/>
</dbReference>
<dbReference type="Proteomes" id="UP000663879">
    <property type="component" value="Unassembled WGS sequence"/>
</dbReference>
<evidence type="ECO:0000256" key="7">
    <source>
        <dbReference type="ARBA" id="ARBA00034530"/>
    </source>
</evidence>
<evidence type="ECO:0000256" key="2">
    <source>
        <dbReference type="ARBA" id="ARBA00004777"/>
    </source>
</evidence>
<dbReference type="NCBIfam" id="TIGR00677">
    <property type="entry name" value="fadh2_euk"/>
    <property type="match status" value="1"/>
</dbReference>
<evidence type="ECO:0000256" key="8">
    <source>
        <dbReference type="ARBA" id="ARBA00047751"/>
    </source>
</evidence>
<dbReference type="InterPro" id="IPR053806">
    <property type="entry name" value="MTHFR_C"/>
</dbReference>
<keyword evidence="4" id="KW-0285">Flavoprotein</keyword>
<dbReference type="Gene3D" id="3.20.20.220">
    <property type="match status" value="1"/>
</dbReference>
<name>A0A813VUE2_9BILA</name>
<dbReference type="GO" id="GO:0009086">
    <property type="term" value="P:methionine biosynthetic process"/>
    <property type="evidence" value="ECO:0007669"/>
    <property type="project" value="TreeGrafter"/>
</dbReference>
<dbReference type="InterPro" id="IPR004621">
    <property type="entry name" value="Fadh2_euk"/>
</dbReference>
<accession>A0A813VUE2</accession>
<proteinExistence type="inferred from homology"/>
<evidence type="ECO:0000256" key="5">
    <source>
        <dbReference type="ARBA" id="ARBA00022827"/>
    </source>
</evidence>
<feature type="domain" description="MTHFR SAM-binding regulatory" evidence="10">
    <location>
        <begin position="358"/>
        <end position="655"/>
    </location>
</feature>
<sequence>MNQVEISQILETFKTDKLQSPQIKSNRPEPLSRNFSLQSSSANVVQLSPTINVYESLIDKIKRKIENKETWFSLEFFPPKTVNGASNLISKLEFLGSGRPLFCDITWHPAGDPSSDKPTSSMKIANVMLNYCQLETMLHITCYGQTKESMKQYLDKAKSIGIRNLLALRGDPAVGSEWKVQENGFNYATDLVKFTKENYGDYFVICVAGYPHGHPDSPNYEQDLIHLKEKVDAGADFIITQLFFKPEKFLTYVEDCRRIGINCPIIPGILPIQSYDSLRHICKLSKLEVPENIVNALEKIKDNDEAIRIYGIETAVQLCKDLMNAGVLGLHFYTLNREVAVTEILRRLDLWNSETPPRDLPWKSNQLCSYPRQAEDVRPIFWSIRPKSYVCRTSDWDQFPNGRWGNSSAPSFGDLKDYHIFYSKVDSKKCLAQWGYELNEEIDIWEVFECFVAGKQNKNGVKITNFPWCEEGLALETNLLQNELERFNRQGILTINSQPNVNGAPSSDPVIGWGSSDGYVYQKAYLEFFINSSYLPFLLKSLEKYTRVIYHIINKSGDINLTNCTLLSPNAVTWGVFPGKEIIQPTVVDPISFVSWKDEAFNIWTDLWGRLYEPNSKSRQLLEHVSNAYLLVNIVDNDFQKENCIWSILNEMLEMKIQNEQSQQ</sequence>
<keyword evidence="5" id="KW-0274">FAD</keyword>
<dbReference type="EC" id="1.5.1.53" evidence="7"/>
<comment type="caution">
    <text evidence="11">The sequence shown here is derived from an EMBL/GenBank/DDBJ whole genome shotgun (WGS) entry which is preliminary data.</text>
</comment>
<dbReference type="AlphaFoldDB" id="A0A813VUE2"/>
<dbReference type="CDD" id="cd00537">
    <property type="entry name" value="MTHFR"/>
    <property type="match status" value="1"/>
</dbReference>
<gene>
    <name evidence="11" type="ORF">OXX778_LOCUS8662</name>
</gene>
<organism evidence="11 12">
    <name type="scientific">Brachionus calyciflorus</name>
    <dbReference type="NCBI Taxonomy" id="104777"/>
    <lineage>
        <taxon>Eukaryota</taxon>
        <taxon>Metazoa</taxon>
        <taxon>Spiralia</taxon>
        <taxon>Gnathifera</taxon>
        <taxon>Rotifera</taxon>
        <taxon>Eurotatoria</taxon>
        <taxon>Monogononta</taxon>
        <taxon>Pseudotrocha</taxon>
        <taxon>Ploima</taxon>
        <taxon>Brachionidae</taxon>
        <taxon>Brachionus</taxon>
    </lineage>
</organism>
<dbReference type="PANTHER" id="PTHR45754">
    <property type="entry name" value="METHYLENETETRAHYDROFOLATE REDUCTASE"/>
    <property type="match status" value="1"/>
</dbReference>
<evidence type="ECO:0000259" key="10">
    <source>
        <dbReference type="Pfam" id="PF21895"/>
    </source>
</evidence>
<evidence type="ECO:0000256" key="9">
    <source>
        <dbReference type="RuleBase" id="RU004254"/>
    </source>
</evidence>
<dbReference type="EMBL" id="CAJNOC010001212">
    <property type="protein sequence ID" value="CAF0845192.1"/>
    <property type="molecule type" value="Genomic_DNA"/>
</dbReference>
<protein>
    <recommendedName>
        <fullName evidence="7">methylenetetrahydrofolate reductase (NADPH)</fullName>
        <ecNumber evidence="7">1.5.1.53</ecNumber>
    </recommendedName>
</protein>
<dbReference type="InterPro" id="IPR029041">
    <property type="entry name" value="FAD-linked_oxidoreductase-like"/>
</dbReference>
<comment type="catalytic activity">
    <reaction evidence="8">
        <text>(6S)-5-methyl-5,6,7,8-tetrahydrofolate + NADP(+) = (6R)-5,10-methylene-5,6,7,8-tetrahydrofolate + NADPH + H(+)</text>
        <dbReference type="Rhea" id="RHEA:19817"/>
        <dbReference type="ChEBI" id="CHEBI:15378"/>
        <dbReference type="ChEBI" id="CHEBI:15636"/>
        <dbReference type="ChEBI" id="CHEBI:18608"/>
        <dbReference type="ChEBI" id="CHEBI:57783"/>
        <dbReference type="ChEBI" id="CHEBI:58349"/>
        <dbReference type="EC" id="1.5.1.53"/>
    </reaction>
    <physiologicalReaction direction="right-to-left" evidence="8">
        <dbReference type="Rhea" id="RHEA:19819"/>
    </physiologicalReaction>
</comment>
<dbReference type="UniPathway" id="UPA00193"/>
<dbReference type="SUPFAM" id="SSF51730">
    <property type="entry name" value="FAD-linked oxidoreductase"/>
    <property type="match status" value="1"/>
</dbReference>